<feature type="signal peptide" evidence="2">
    <location>
        <begin position="1"/>
        <end position="22"/>
    </location>
</feature>
<feature type="compositionally biased region" description="Acidic residues" evidence="1">
    <location>
        <begin position="32"/>
        <end position="54"/>
    </location>
</feature>
<evidence type="ECO:0000313" key="3">
    <source>
        <dbReference type="EMBL" id="MRH43296.1"/>
    </source>
</evidence>
<dbReference type="PROSITE" id="PS51257">
    <property type="entry name" value="PROKAR_LIPOPROTEIN"/>
    <property type="match status" value="1"/>
</dbReference>
<feature type="chain" id="PRO_5039673252" evidence="2">
    <location>
        <begin position="23"/>
        <end position="471"/>
    </location>
</feature>
<dbReference type="SUPFAM" id="SSF53850">
    <property type="entry name" value="Periplasmic binding protein-like II"/>
    <property type="match status" value="1"/>
</dbReference>
<dbReference type="EMBL" id="WJNG01000008">
    <property type="protein sequence ID" value="MRH43296.1"/>
    <property type="molecule type" value="Genomic_DNA"/>
</dbReference>
<reference evidence="3" key="1">
    <citation type="submission" date="2019-11" db="EMBL/GenBank/DDBJ databases">
        <authorList>
            <person name="Li J."/>
        </authorList>
    </citation>
    <scope>NUCLEOTIDE SEQUENCE</scope>
    <source>
        <strain evidence="3">B6B</strain>
    </source>
</reference>
<dbReference type="Proteomes" id="UP000799092">
    <property type="component" value="Unassembled WGS sequence"/>
</dbReference>
<evidence type="ECO:0000256" key="2">
    <source>
        <dbReference type="SAM" id="SignalP"/>
    </source>
</evidence>
<keyword evidence="4" id="KW-1185">Reference proteome</keyword>
<feature type="region of interest" description="Disordered" evidence="1">
    <location>
        <begin position="29"/>
        <end position="54"/>
    </location>
</feature>
<dbReference type="InterPro" id="IPR022387">
    <property type="entry name" value="Bind_CPR0540"/>
</dbReference>
<dbReference type="InterPro" id="IPR006059">
    <property type="entry name" value="SBP"/>
</dbReference>
<keyword evidence="2" id="KW-0732">Signal</keyword>
<dbReference type="NCBIfam" id="TIGR03850">
    <property type="entry name" value="bind_CPR_0540"/>
    <property type="match status" value="1"/>
</dbReference>
<dbReference type="AlphaFoldDB" id="A0A6A8DFJ1"/>
<dbReference type="InterPro" id="IPR050490">
    <property type="entry name" value="Bact_solute-bd_prot1"/>
</dbReference>
<proteinExistence type="predicted"/>
<evidence type="ECO:0000313" key="4">
    <source>
        <dbReference type="Proteomes" id="UP000799092"/>
    </source>
</evidence>
<evidence type="ECO:0000256" key="1">
    <source>
        <dbReference type="SAM" id="MobiDB-lite"/>
    </source>
</evidence>
<sequence>MNSFLKKFFMLMVLFSLLFIVACSNTTQETQQETDNEPESSEDEDSQEPEEDTAEFENMELDVAAFEGGYGSAFWDALKSKFEEAYPGVTVNLESNPNIGDMIRPQIVGGNAPDVIYLNQTDQSGVTQGLIKDQALVDITDIFESESIDGDGLIKDKILPGALESIFMSPYGDGKVYLAPYNYTIMGLWYNNTLFEEEGIEAPTTWDEFYALQDKAEELDRSLFTYQGTNPGYLEEILIPAVYNLGGQEALDQMLIDYDPEFWNSETALEALGIFEKIANEGMLMDGTVALNHTQSQTEFMQGNSMFVPNGNWFEGEMAEAPREDGFIFGFAGVPTFDSSEDSMALASFEQVYIPKSSDNIELAKEFLKFMYTEEAVKLNGEHAEGVMAVQGAADLVQDHITESSYESFKAVEEGMYAVSGNFGPVPEGVNIEPRSILFDQVADVMNGDMSAEEWAAIMYDAYEEVQSKME</sequence>
<dbReference type="OrthoDB" id="94797at2"/>
<organism evidence="3 4">
    <name type="scientific">Aquibacillus halophilus</name>
    <dbReference type="NCBI Taxonomy" id="930132"/>
    <lineage>
        <taxon>Bacteria</taxon>
        <taxon>Bacillati</taxon>
        <taxon>Bacillota</taxon>
        <taxon>Bacilli</taxon>
        <taxon>Bacillales</taxon>
        <taxon>Bacillaceae</taxon>
        <taxon>Aquibacillus</taxon>
    </lineage>
</organism>
<dbReference type="RefSeq" id="WP_153736928.1">
    <property type="nucleotide sequence ID" value="NZ_WJNG01000008.1"/>
</dbReference>
<dbReference type="Pfam" id="PF01547">
    <property type="entry name" value="SBP_bac_1"/>
    <property type="match status" value="1"/>
</dbReference>
<name>A0A6A8DFJ1_9BACI</name>
<protein>
    <submittedName>
        <fullName evidence="3">Carbohydrate ABC transporter substrate-binding protein</fullName>
    </submittedName>
</protein>
<comment type="caution">
    <text evidence="3">The sequence shown here is derived from an EMBL/GenBank/DDBJ whole genome shotgun (WGS) entry which is preliminary data.</text>
</comment>
<gene>
    <name evidence="3" type="ORF">GH741_11455</name>
</gene>
<accession>A0A6A8DFJ1</accession>
<dbReference type="PANTHER" id="PTHR43649">
    <property type="entry name" value="ARABINOSE-BINDING PROTEIN-RELATED"/>
    <property type="match status" value="1"/>
</dbReference>
<dbReference type="Gene3D" id="3.40.190.10">
    <property type="entry name" value="Periplasmic binding protein-like II"/>
    <property type="match status" value="1"/>
</dbReference>
<dbReference type="PANTHER" id="PTHR43649:SF12">
    <property type="entry name" value="DIACETYLCHITOBIOSE BINDING PROTEIN DASA"/>
    <property type="match status" value="1"/>
</dbReference>